<protein>
    <submittedName>
        <fullName evidence="7">CidA/LrgA family protein</fullName>
    </submittedName>
</protein>
<evidence type="ECO:0000256" key="2">
    <source>
        <dbReference type="ARBA" id="ARBA00022475"/>
    </source>
</evidence>
<keyword evidence="5 6" id="KW-0472">Membrane</keyword>
<evidence type="ECO:0000256" key="5">
    <source>
        <dbReference type="ARBA" id="ARBA00023136"/>
    </source>
</evidence>
<evidence type="ECO:0000313" key="7">
    <source>
        <dbReference type="EMBL" id="MBO8436146.1"/>
    </source>
</evidence>
<dbReference type="EMBL" id="JADIMT010000053">
    <property type="protein sequence ID" value="MBO8436146.1"/>
    <property type="molecule type" value="Genomic_DNA"/>
</dbReference>
<name>A0A9D9H4K3_9SPIO</name>
<proteinExistence type="predicted"/>
<evidence type="ECO:0000256" key="3">
    <source>
        <dbReference type="ARBA" id="ARBA00022692"/>
    </source>
</evidence>
<dbReference type="GO" id="GO:0005886">
    <property type="term" value="C:plasma membrane"/>
    <property type="evidence" value="ECO:0007669"/>
    <property type="project" value="UniProtKB-SubCell"/>
</dbReference>
<reference evidence="7" key="2">
    <citation type="journal article" date="2021" name="PeerJ">
        <title>Extensive microbial diversity within the chicken gut microbiome revealed by metagenomics and culture.</title>
        <authorList>
            <person name="Gilroy R."/>
            <person name="Ravi A."/>
            <person name="Getino M."/>
            <person name="Pursley I."/>
            <person name="Horton D.L."/>
            <person name="Alikhan N.F."/>
            <person name="Baker D."/>
            <person name="Gharbi K."/>
            <person name="Hall N."/>
            <person name="Watson M."/>
            <person name="Adriaenssens E.M."/>
            <person name="Foster-Nyarko E."/>
            <person name="Jarju S."/>
            <person name="Secka A."/>
            <person name="Antonio M."/>
            <person name="Oren A."/>
            <person name="Chaudhuri R.R."/>
            <person name="La Ragione R."/>
            <person name="Hildebrand F."/>
            <person name="Pallen M.J."/>
        </authorList>
    </citation>
    <scope>NUCLEOTIDE SEQUENCE</scope>
    <source>
        <strain evidence="7">7293</strain>
    </source>
</reference>
<evidence type="ECO:0000256" key="1">
    <source>
        <dbReference type="ARBA" id="ARBA00004651"/>
    </source>
</evidence>
<dbReference type="PANTHER" id="PTHR33931">
    <property type="entry name" value="HOLIN-LIKE PROTEIN CIDA-RELATED"/>
    <property type="match status" value="1"/>
</dbReference>
<organism evidence="7 8">
    <name type="scientific">Candidatus Ornithospirochaeta stercoripullorum</name>
    <dbReference type="NCBI Taxonomy" id="2840899"/>
    <lineage>
        <taxon>Bacteria</taxon>
        <taxon>Pseudomonadati</taxon>
        <taxon>Spirochaetota</taxon>
        <taxon>Spirochaetia</taxon>
        <taxon>Spirochaetales</taxon>
        <taxon>Spirochaetaceae</taxon>
        <taxon>Spirochaetaceae incertae sedis</taxon>
        <taxon>Candidatus Ornithospirochaeta</taxon>
    </lineage>
</organism>
<dbReference type="InterPro" id="IPR005538">
    <property type="entry name" value="LrgA/CidA"/>
</dbReference>
<gene>
    <name evidence="7" type="ORF">IAA97_04130</name>
</gene>
<keyword evidence="2" id="KW-1003">Cell membrane</keyword>
<comment type="caution">
    <text evidence="7">The sequence shown here is derived from an EMBL/GenBank/DDBJ whole genome shotgun (WGS) entry which is preliminary data.</text>
</comment>
<evidence type="ECO:0000313" key="8">
    <source>
        <dbReference type="Proteomes" id="UP000823615"/>
    </source>
</evidence>
<feature type="transmembrane region" description="Helical" evidence="6">
    <location>
        <begin position="59"/>
        <end position="78"/>
    </location>
</feature>
<evidence type="ECO:0000256" key="4">
    <source>
        <dbReference type="ARBA" id="ARBA00022989"/>
    </source>
</evidence>
<dbReference type="AlphaFoldDB" id="A0A9D9H4K3"/>
<feature type="transmembrane region" description="Helical" evidence="6">
    <location>
        <begin position="84"/>
        <end position="107"/>
    </location>
</feature>
<keyword evidence="3 6" id="KW-0812">Transmembrane</keyword>
<accession>A0A9D9H4K3</accession>
<dbReference type="Pfam" id="PF03788">
    <property type="entry name" value="LrgA"/>
    <property type="match status" value="1"/>
</dbReference>
<sequence>MKVLIELSLLFVLTLIGEAISSILPFTFPGTLIAMFLLLLLMGLGVIKEEHLSTSASFFSRYMAMFFIPAGVEIIENLEMLKTSWIPLVLISIISLFITFLASAKAVELVEALSCKKKGEEK</sequence>
<dbReference type="PANTHER" id="PTHR33931:SF2">
    <property type="entry name" value="HOLIN-LIKE PROTEIN CIDA"/>
    <property type="match status" value="1"/>
</dbReference>
<comment type="subcellular location">
    <subcellularLocation>
        <location evidence="1">Cell membrane</location>
        <topology evidence="1">Multi-pass membrane protein</topology>
    </subcellularLocation>
</comment>
<reference evidence="7" key="1">
    <citation type="submission" date="2020-10" db="EMBL/GenBank/DDBJ databases">
        <authorList>
            <person name="Gilroy R."/>
        </authorList>
    </citation>
    <scope>NUCLEOTIDE SEQUENCE</scope>
    <source>
        <strain evidence="7">7293</strain>
    </source>
</reference>
<feature type="transmembrane region" description="Helical" evidence="6">
    <location>
        <begin position="29"/>
        <end position="47"/>
    </location>
</feature>
<keyword evidence="4 6" id="KW-1133">Transmembrane helix</keyword>
<dbReference type="Proteomes" id="UP000823615">
    <property type="component" value="Unassembled WGS sequence"/>
</dbReference>
<evidence type="ECO:0000256" key="6">
    <source>
        <dbReference type="SAM" id="Phobius"/>
    </source>
</evidence>